<feature type="region of interest" description="Disordered" evidence="1">
    <location>
        <begin position="34"/>
        <end position="54"/>
    </location>
</feature>
<feature type="non-terminal residue" evidence="2">
    <location>
        <position position="1"/>
    </location>
</feature>
<dbReference type="EMBL" id="BKCJ011295512">
    <property type="protein sequence ID" value="GFD16769.1"/>
    <property type="molecule type" value="Genomic_DNA"/>
</dbReference>
<comment type="caution">
    <text evidence="2">The sequence shown here is derived from an EMBL/GenBank/DDBJ whole genome shotgun (WGS) entry which is preliminary data.</text>
</comment>
<evidence type="ECO:0000313" key="2">
    <source>
        <dbReference type="EMBL" id="GFD16769.1"/>
    </source>
</evidence>
<feature type="non-terminal residue" evidence="2">
    <location>
        <position position="133"/>
    </location>
</feature>
<evidence type="ECO:0000256" key="1">
    <source>
        <dbReference type="SAM" id="MobiDB-lite"/>
    </source>
</evidence>
<organism evidence="2">
    <name type="scientific">Tanacetum cinerariifolium</name>
    <name type="common">Dalmatian daisy</name>
    <name type="synonym">Chrysanthemum cinerariifolium</name>
    <dbReference type="NCBI Taxonomy" id="118510"/>
    <lineage>
        <taxon>Eukaryota</taxon>
        <taxon>Viridiplantae</taxon>
        <taxon>Streptophyta</taxon>
        <taxon>Embryophyta</taxon>
        <taxon>Tracheophyta</taxon>
        <taxon>Spermatophyta</taxon>
        <taxon>Magnoliopsida</taxon>
        <taxon>eudicotyledons</taxon>
        <taxon>Gunneridae</taxon>
        <taxon>Pentapetalae</taxon>
        <taxon>asterids</taxon>
        <taxon>campanulids</taxon>
        <taxon>Asterales</taxon>
        <taxon>Asteraceae</taxon>
        <taxon>Asteroideae</taxon>
        <taxon>Anthemideae</taxon>
        <taxon>Anthemidinae</taxon>
        <taxon>Tanacetum</taxon>
    </lineage>
</organism>
<sequence>RQEQLPLEQRVRRIPLDVEELRIRTALAPFQQVQPPGIIGPADGHVIGNDVQNQPHTVFPQRGNQAAQCGLAAQFRGLEEWIDRLTHRSRSAACWRAEARISSRRAALVLSSKVEVSPGNRRRQLGWLSMVPG</sequence>
<dbReference type="AlphaFoldDB" id="A0A699U5U7"/>
<gene>
    <name evidence="2" type="ORF">Tci_888738</name>
</gene>
<accession>A0A699U5U7</accession>
<protein>
    <submittedName>
        <fullName evidence="2">Uncharacterized protein</fullName>
    </submittedName>
</protein>
<proteinExistence type="predicted"/>
<name>A0A699U5U7_TANCI</name>
<reference evidence="2" key="1">
    <citation type="journal article" date="2019" name="Sci. Rep.">
        <title>Draft genome of Tanacetum cinerariifolium, the natural source of mosquito coil.</title>
        <authorList>
            <person name="Yamashiro T."/>
            <person name="Shiraishi A."/>
            <person name="Satake H."/>
            <person name="Nakayama K."/>
        </authorList>
    </citation>
    <scope>NUCLEOTIDE SEQUENCE</scope>
</reference>